<evidence type="ECO:0000313" key="2">
    <source>
        <dbReference type="Proteomes" id="UP000829398"/>
    </source>
</evidence>
<dbReference type="Proteomes" id="UP000829398">
    <property type="component" value="Chromosome 3"/>
</dbReference>
<name>A0ACB8M9N1_CITSI</name>
<keyword evidence="2" id="KW-1185">Reference proteome</keyword>
<gene>
    <name evidence="1" type="ORF">KPL71_008920</name>
</gene>
<comment type="caution">
    <text evidence="1">The sequence shown here is derived from an EMBL/GenBank/DDBJ whole genome shotgun (WGS) entry which is preliminary data.</text>
</comment>
<evidence type="ECO:0000313" key="1">
    <source>
        <dbReference type="EMBL" id="KAH9782489.1"/>
    </source>
</evidence>
<dbReference type="EMBL" id="CM039172">
    <property type="protein sequence ID" value="KAH9782489.1"/>
    <property type="molecule type" value="Genomic_DNA"/>
</dbReference>
<organism evidence="1 2">
    <name type="scientific">Citrus sinensis</name>
    <name type="common">Sweet orange</name>
    <name type="synonym">Citrus aurantium var. sinensis</name>
    <dbReference type="NCBI Taxonomy" id="2711"/>
    <lineage>
        <taxon>Eukaryota</taxon>
        <taxon>Viridiplantae</taxon>
        <taxon>Streptophyta</taxon>
        <taxon>Embryophyta</taxon>
        <taxon>Tracheophyta</taxon>
        <taxon>Spermatophyta</taxon>
        <taxon>Magnoliopsida</taxon>
        <taxon>eudicotyledons</taxon>
        <taxon>Gunneridae</taxon>
        <taxon>Pentapetalae</taxon>
        <taxon>rosids</taxon>
        <taxon>malvids</taxon>
        <taxon>Sapindales</taxon>
        <taxon>Rutaceae</taxon>
        <taxon>Aurantioideae</taxon>
        <taxon>Citrus</taxon>
    </lineage>
</organism>
<reference evidence="2" key="1">
    <citation type="journal article" date="2023" name="Hortic. Res.">
        <title>A chromosome-level phased genome enabling allele-level studies in sweet orange: a case study on citrus Huanglongbing tolerance.</title>
        <authorList>
            <person name="Wu B."/>
            <person name="Yu Q."/>
            <person name="Deng Z."/>
            <person name="Duan Y."/>
            <person name="Luo F."/>
            <person name="Gmitter F. Jr."/>
        </authorList>
    </citation>
    <scope>NUCLEOTIDE SEQUENCE [LARGE SCALE GENOMIC DNA]</scope>
    <source>
        <strain evidence="2">cv. Valencia</strain>
    </source>
</reference>
<proteinExistence type="predicted"/>
<protein>
    <submittedName>
        <fullName evidence="1">BHLH domain-containing protein</fullName>
    </submittedName>
</protein>
<accession>A0ACB8M9N1</accession>
<sequence length="220" mass="25382">MIFPFRNCLYNGLHNSSDSFNSLYNLSYWREEVSKEWKRMKKRSDQSSKLDRKNIEKNRRDHMKSLCFKLFSLVPSHHFKASKSMLSQEDQLDLACCYIKQLRERIDKLNRMKGQAMKSIKPNSSNNILDETNNICSNLPVVELRDLGSSIEVVLISGVQRNFMLYEVISILEEEGAQVVSASFSTIGDKIFHTVRAQAKISRLGVETSIACQRLHDLVD</sequence>